<evidence type="ECO:0000313" key="2">
    <source>
        <dbReference type="EMBL" id="GAG39618.1"/>
    </source>
</evidence>
<accession>X0XSJ8</accession>
<dbReference type="Gene3D" id="3.40.190.10">
    <property type="entry name" value="Periplasmic binding protein-like II"/>
    <property type="match status" value="1"/>
</dbReference>
<dbReference type="PROSITE" id="PS51257">
    <property type="entry name" value="PROKAR_LIPOPROTEIN"/>
    <property type="match status" value="1"/>
</dbReference>
<gene>
    <name evidence="2" type="ORF">S01H1_71214</name>
</gene>
<organism evidence="2">
    <name type="scientific">marine sediment metagenome</name>
    <dbReference type="NCBI Taxonomy" id="412755"/>
    <lineage>
        <taxon>unclassified sequences</taxon>
        <taxon>metagenomes</taxon>
        <taxon>ecological metagenomes</taxon>
    </lineage>
</organism>
<feature type="region of interest" description="Disordered" evidence="1">
    <location>
        <begin position="21"/>
        <end position="42"/>
    </location>
</feature>
<comment type="caution">
    <text evidence="2">The sequence shown here is derived from an EMBL/GenBank/DDBJ whole genome shotgun (WGS) entry which is preliminary data.</text>
</comment>
<reference evidence="2" key="1">
    <citation type="journal article" date="2014" name="Front. Microbiol.">
        <title>High frequency of phylogenetically diverse reductive dehalogenase-homologous genes in deep subseafloor sedimentary metagenomes.</title>
        <authorList>
            <person name="Kawai M."/>
            <person name="Futagami T."/>
            <person name="Toyoda A."/>
            <person name="Takaki Y."/>
            <person name="Nishi S."/>
            <person name="Hori S."/>
            <person name="Arai W."/>
            <person name="Tsubouchi T."/>
            <person name="Morono Y."/>
            <person name="Uchiyama I."/>
            <person name="Ito T."/>
            <person name="Fujiyama A."/>
            <person name="Inagaki F."/>
            <person name="Takami H."/>
        </authorList>
    </citation>
    <scope>NUCLEOTIDE SEQUENCE</scope>
    <source>
        <strain evidence="2">Expedition CK06-06</strain>
    </source>
</reference>
<sequence length="71" mass="7599">MKRYLIVLGIVLATLLLASCGGGEAEPSEGTPTGRTEFPTPESPVTITFWHSMTAANEETLEALADRFNST</sequence>
<proteinExistence type="predicted"/>
<protein>
    <submittedName>
        <fullName evidence="2">Uncharacterized protein</fullName>
    </submittedName>
</protein>
<name>X0XSJ8_9ZZZZ</name>
<dbReference type="AlphaFoldDB" id="X0XSJ8"/>
<evidence type="ECO:0000256" key="1">
    <source>
        <dbReference type="SAM" id="MobiDB-lite"/>
    </source>
</evidence>
<feature type="non-terminal residue" evidence="2">
    <location>
        <position position="71"/>
    </location>
</feature>
<dbReference type="EMBL" id="BARS01047406">
    <property type="protein sequence ID" value="GAG39618.1"/>
    <property type="molecule type" value="Genomic_DNA"/>
</dbReference>